<organism evidence="3 4">
    <name type="scientific">Chloropicon primus</name>
    <dbReference type="NCBI Taxonomy" id="1764295"/>
    <lineage>
        <taxon>Eukaryota</taxon>
        <taxon>Viridiplantae</taxon>
        <taxon>Chlorophyta</taxon>
        <taxon>Chloropicophyceae</taxon>
        <taxon>Chloropicales</taxon>
        <taxon>Chloropicaceae</taxon>
        <taxon>Chloropicon</taxon>
    </lineage>
</organism>
<proteinExistence type="predicted"/>
<gene>
    <name evidence="3" type="ORF">A3770_06p45470</name>
</gene>
<keyword evidence="4" id="KW-1185">Reference proteome</keyword>
<evidence type="ECO:0000313" key="3">
    <source>
        <dbReference type="EMBL" id="QDZ22029.1"/>
    </source>
</evidence>
<dbReference type="EMBL" id="CP031039">
    <property type="protein sequence ID" value="QDZ22029.1"/>
    <property type="molecule type" value="Genomic_DNA"/>
</dbReference>
<accession>A0A5B8MNH2</accession>
<feature type="region of interest" description="Disordered" evidence="2">
    <location>
        <begin position="1"/>
        <end position="23"/>
    </location>
</feature>
<sequence length="265" mass="30229">MEEVGMGEGGMEEGKVQEKRAFTPEEVLDELREEVKDELEAARRESAMAEAEVSDLRQEIERVQGEALESKFLVKKFLVEHEREKATYQHEVRELQRYINGNKDKIEELEATVIVARKQQLEKDAEIREILSRAEAAEENGRFLKAQCERSKKDSLSRLRKDFEERSIHIELDHKEQIAKLQEQHKGELDAAIADCKKLYEGKIRDAKAALLHSQHEALIVGEKLKAAEARVLQLEAASEAATNSCGDKQRRLENNVRGVSSLKA</sequence>
<evidence type="ECO:0000313" key="4">
    <source>
        <dbReference type="Proteomes" id="UP000316726"/>
    </source>
</evidence>
<evidence type="ECO:0000256" key="2">
    <source>
        <dbReference type="SAM" id="MobiDB-lite"/>
    </source>
</evidence>
<protein>
    <submittedName>
        <fullName evidence="3">Uncharacterized protein</fullName>
    </submittedName>
</protein>
<keyword evidence="1" id="KW-0175">Coiled coil</keyword>
<evidence type="ECO:0000256" key="1">
    <source>
        <dbReference type="SAM" id="Coils"/>
    </source>
</evidence>
<name>A0A5B8MNH2_9CHLO</name>
<dbReference type="Proteomes" id="UP000316726">
    <property type="component" value="Chromosome 6"/>
</dbReference>
<dbReference type="AlphaFoldDB" id="A0A5B8MNH2"/>
<reference evidence="3 4" key="1">
    <citation type="submission" date="2018-07" db="EMBL/GenBank/DDBJ databases">
        <title>The complete nuclear genome of the prasinophyte Chloropicon primus (CCMP1205).</title>
        <authorList>
            <person name="Pombert J.-F."/>
            <person name="Otis C."/>
            <person name="Turmel M."/>
            <person name="Lemieux C."/>
        </authorList>
    </citation>
    <scope>NUCLEOTIDE SEQUENCE [LARGE SCALE GENOMIC DNA]</scope>
    <source>
        <strain evidence="3 4">CCMP1205</strain>
    </source>
</reference>
<feature type="compositionally biased region" description="Basic and acidic residues" evidence="2">
    <location>
        <begin position="12"/>
        <end position="23"/>
    </location>
</feature>
<feature type="region of interest" description="Disordered" evidence="2">
    <location>
        <begin position="243"/>
        <end position="265"/>
    </location>
</feature>
<feature type="coiled-coil region" evidence="1">
    <location>
        <begin position="25"/>
        <end position="154"/>
    </location>
</feature>